<dbReference type="InterPro" id="IPR052895">
    <property type="entry name" value="HetReg/Transcr_Mod"/>
</dbReference>
<dbReference type="AlphaFoldDB" id="A0A6A5TD03"/>
<keyword evidence="4" id="KW-1185">Reference proteome</keyword>
<dbReference type="Pfam" id="PF06985">
    <property type="entry name" value="HET"/>
    <property type="match status" value="1"/>
</dbReference>
<dbReference type="Pfam" id="PF26639">
    <property type="entry name" value="Het-6_barrel"/>
    <property type="match status" value="1"/>
</dbReference>
<evidence type="ECO:0000313" key="4">
    <source>
        <dbReference type="Proteomes" id="UP000800035"/>
    </source>
</evidence>
<dbReference type="OrthoDB" id="4850726at2759"/>
<dbReference type="InterPro" id="IPR010730">
    <property type="entry name" value="HET"/>
</dbReference>
<dbReference type="EMBL" id="ML977052">
    <property type="protein sequence ID" value="KAF1948636.1"/>
    <property type="molecule type" value="Genomic_DNA"/>
</dbReference>
<accession>A0A6A5TD03</accession>
<dbReference type="Proteomes" id="UP000800035">
    <property type="component" value="Unassembled WGS sequence"/>
</dbReference>
<organism evidence="3 4">
    <name type="scientific">Byssothecium circinans</name>
    <dbReference type="NCBI Taxonomy" id="147558"/>
    <lineage>
        <taxon>Eukaryota</taxon>
        <taxon>Fungi</taxon>
        <taxon>Dikarya</taxon>
        <taxon>Ascomycota</taxon>
        <taxon>Pezizomycotina</taxon>
        <taxon>Dothideomycetes</taxon>
        <taxon>Pleosporomycetidae</taxon>
        <taxon>Pleosporales</taxon>
        <taxon>Massarineae</taxon>
        <taxon>Massarinaceae</taxon>
        <taxon>Byssothecium</taxon>
    </lineage>
</organism>
<reference evidence="3" key="1">
    <citation type="journal article" date="2020" name="Stud. Mycol.">
        <title>101 Dothideomycetes genomes: a test case for predicting lifestyles and emergence of pathogens.</title>
        <authorList>
            <person name="Haridas S."/>
            <person name="Albert R."/>
            <person name="Binder M."/>
            <person name="Bloem J."/>
            <person name="Labutti K."/>
            <person name="Salamov A."/>
            <person name="Andreopoulos B."/>
            <person name="Baker S."/>
            <person name="Barry K."/>
            <person name="Bills G."/>
            <person name="Bluhm B."/>
            <person name="Cannon C."/>
            <person name="Castanera R."/>
            <person name="Culley D."/>
            <person name="Daum C."/>
            <person name="Ezra D."/>
            <person name="Gonzalez J."/>
            <person name="Henrissat B."/>
            <person name="Kuo A."/>
            <person name="Liang C."/>
            <person name="Lipzen A."/>
            <person name="Lutzoni F."/>
            <person name="Magnuson J."/>
            <person name="Mondo S."/>
            <person name="Nolan M."/>
            <person name="Ohm R."/>
            <person name="Pangilinan J."/>
            <person name="Park H.-J."/>
            <person name="Ramirez L."/>
            <person name="Alfaro M."/>
            <person name="Sun H."/>
            <person name="Tritt A."/>
            <person name="Yoshinaga Y."/>
            <person name="Zwiers L.-H."/>
            <person name="Turgeon B."/>
            <person name="Goodwin S."/>
            <person name="Spatafora J."/>
            <person name="Crous P."/>
            <person name="Grigoriev I."/>
        </authorList>
    </citation>
    <scope>NUCLEOTIDE SEQUENCE</scope>
    <source>
        <strain evidence="3">CBS 675.92</strain>
    </source>
</reference>
<proteinExistence type="predicted"/>
<protein>
    <recommendedName>
        <fullName evidence="2">Heterokaryon incompatibility domain-containing protein</fullName>
    </recommendedName>
</protein>
<name>A0A6A5TD03_9PLEO</name>
<dbReference type="PANTHER" id="PTHR24148:SF64">
    <property type="entry name" value="HETEROKARYON INCOMPATIBILITY DOMAIN-CONTAINING PROTEIN"/>
    <property type="match status" value="1"/>
</dbReference>
<gene>
    <name evidence="3" type="ORF">CC80DRAFT_599520</name>
</gene>
<feature type="domain" description="Heterokaryon incompatibility" evidence="2">
    <location>
        <begin position="278"/>
        <end position="438"/>
    </location>
</feature>
<evidence type="ECO:0000256" key="1">
    <source>
        <dbReference type="SAM" id="MobiDB-lite"/>
    </source>
</evidence>
<evidence type="ECO:0000313" key="3">
    <source>
        <dbReference type="EMBL" id="KAF1948636.1"/>
    </source>
</evidence>
<sequence>MDSTKALENSNVPQETPQGTASTSEIKDLARNFASSLYIYGEDGFRVPTVPPFVYAPLGPDWDSARLLVLHPADDAASHIRCDLETHPLTNLPPYVAIKNARGYRHLVESIEVNGRELRVTVALERYLRYYRTTIKEPTRIWVRYICVQEFDLDEQKRYWTRDFSDIMYAMALEVFDMHETNSRLIESGYFETVVDLRFKYWTKTWNGTPEEVVLPKVCPVRLGVKPNNEEPTMEYQYMPLDMIANEIRVMCIMPAEDLSAPIVIHAAHCPIRCGVTFSALSYRWGTDETPEEIVLNGQKKLIRKNLAEAIRDIRMEKKIVPVWIDALSINQHDTVERRRQVPRIGTIYDNATGVISNVGEKSTYSTVAFDFVKQLIQHPMVRTNDKGEFHFGPSEYMDGIITYGENTITPEQLGPMCAALYKFLTRQYFRRCWVLQEVAWASNPVILAGRGTQIKFDDLDMAIYNFQDMLSRDMTLIGQMQEADPSLTAIDVNMLAFPRKLFYFRHLVSKGECFGNGLRFVTVKSTAPGFLEALVIARDFECDDPRDHIFALWNLAQDKTGLAYKPSYEKAYEEVYADLTQAWTEQHQKLDILGAVEASQQSESFYQEAPTWCPNWNTPATTSSLIRKDYIPAYPMFTINDQDGALYSADGGLHRDSFEDHHSLFHFENGTLFCTGIVVDQIKLILDDALEIPDGTRFPPCDPESNWRFRCWTEELANYYGKYELTTYEDPLRAAWAMFHGDSPAVWQPQESGYSPDTYHYTEPYVCIPSVSRHVQVYGASYERAQAWSVVKTVIRGRRPFITDNGFMGLAPAYITEMKDDGPWLLTILAGCSVPLLLRAKDDGRYQLVGACFVQGWMEGEWMETMMGAESPKEFWEAIINDAELKIA</sequence>
<dbReference type="PANTHER" id="PTHR24148">
    <property type="entry name" value="ANKYRIN REPEAT DOMAIN-CONTAINING PROTEIN 39 HOMOLOG-RELATED"/>
    <property type="match status" value="1"/>
</dbReference>
<evidence type="ECO:0000259" key="2">
    <source>
        <dbReference type="Pfam" id="PF06985"/>
    </source>
</evidence>
<feature type="region of interest" description="Disordered" evidence="1">
    <location>
        <begin position="1"/>
        <end position="24"/>
    </location>
</feature>